<dbReference type="PROSITE" id="PS00191">
    <property type="entry name" value="CYTOCHROME_B5_1"/>
    <property type="match status" value="1"/>
</dbReference>
<gene>
    <name evidence="13" type="ORF">BWQ96_01034</name>
</gene>
<proteinExistence type="predicted"/>
<evidence type="ECO:0000256" key="6">
    <source>
        <dbReference type="ARBA" id="ARBA00022505"/>
    </source>
</evidence>
<dbReference type="GO" id="GO:0030151">
    <property type="term" value="F:molybdenum ion binding"/>
    <property type="evidence" value="ECO:0007669"/>
    <property type="project" value="InterPro"/>
</dbReference>
<dbReference type="GO" id="GO:0006790">
    <property type="term" value="P:sulfur compound metabolic process"/>
    <property type="evidence" value="ECO:0007669"/>
    <property type="project" value="TreeGrafter"/>
</dbReference>
<evidence type="ECO:0000256" key="4">
    <source>
        <dbReference type="ARBA" id="ARBA00004971"/>
    </source>
</evidence>
<dbReference type="PANTHER" id="PTHR19372">
    <property type="entry name" value="SULFITE REDUCTASE"/>
    <property type="match status" value="1"/>
</dbReference>
<evidence type="ECO:0000256" key="2">
    <source>
        <dbReference type="ARBA" id="ARBA00001970"/>
    </source>
</evidence>
<reference evidence="13 14" key="1">
    <citation type="journal article" date="2018" name="Mol. Biol. Evol.">
        <title>Analysis of the draft genome of the red seaweed Gracilariopsis chorda provides insights into genome size evolution in Rhodophyta.</title>
        <authorList>
            <person name="Lee J."/>
            <person name="Yang E.C."/>
            <person name="Graf L."/>
            <person name="Yang J.H."/>
            <person name="Qiu H."/>
            <person name="Zel Zion U."/>
            <person name="Chan C.X."/>
            <person name="Stephens T.G."/>
            <person name="Weber A.P.M."/>
            <person name="Boo G.H."/>
            <person name="Boo S.M."/>
            <person name="Kim K.M."/>
            <person name="Shin Y."/>
            <person name="Jung M."/>
            <person name="Lee S.J."/>
            <person name="Yim H.S."/>
            <person name="Lee J.H."/>
            <person name="Bhattacharya D."/>
            <person name="Yoon H.S."/>
        </authorList>
    </citation>
    <scope>NUCLEOTIDE SEQUENCE [LARGE SCALE GENOMIC DNA]</scope>
    <source>
        <strain evidence="13 14">SKKU-2015</strain>
        <tissue evidence="13">Whole body</tissue>
    </source>
</reference>
<dbReference type="Proteomes" id="UP000247409">
    <property type="component" value="Unassembled WGS sequence"/>
</dbReference>
<comment type="cofactor">
    <cofactor evidence="2">
        <name>heme b</name>
        <dbReference type="ChEBI" id="CHEBI:60344"/>
    </cofactor>
</comment>
<evidence type="ECO:0000256" key="5">
    <source>
        <dbReference type="ARBA" id="ARBA00012505"/>
    </source>
</evidence>
<evidence type="ECO:0000313" key="14">
    <source>
        <dbReference type="Proteomes" id="UP000247409"/>
    </source>
</evidence>
<dbReference type="SUPFAM" id="SSF56524">
    <property type="entry name" value="Oxidoreductase molybdopterin-binding domain"/>
    <property type="match status" value="1"/>
</dbReference>
<organism evidence="13 14">
    <name type="scientific">Gracilariopsis chorda</name>
    <dbReference type="NCBI Taxonomy" id="448386"/>
    <lineage>
        <taxon>Eukaryota</taxon>
        <taxon>Rhodophyta</taxon>
        <taxon>Florideophyceae</taxon>
        <taxon>Rhodymeniophycidae</taxon>
        <taxon>Gracilariales</taxon>
        <taxon>Gracilariaceae</taxon>
        <taxon>Gracilariopsis</taxon>
    </lineage>
</organism>
<keyword evidence="14" id="KW-1185">Reference proteome</keyword>
<dbReference type="SMART" id="SM01117">
    <property type="entry name" value="Cyt-b5"/>
    <property type="match status" value="1"/>
</dbReference>
<dbReference type="Gene3D" id="2.60.40.650">
    <property type="match status" value="1"/>
</dbReference>
<dbReference type="Pfam" id="PF03404">
    <property type="entry name" value="Mo-co_dimer"/>
    <property type="match status" value="1"/>
</dbReference>
<dbReference type="AlphaFoldDB" id="A0A2V3J4D1"/>
<protein>
    <recommendedName>
        <fullName evidence="5">sulfite oxidase</fullName>
        <ecNumber evidence="5">1.8.3.1</ecNumber>
    </recommendedName>
</protein>
<feature type="domain" description="Cytochrome b5 heme-binding" evidence="12">
    <location>
        <begin position="72"/>
        <end position="150"/>
    </location>
</feature>
<dbReference type="SUPFAM" id="SSF55856">
    <property type="entry name" value="Cytochrome b5-like heme/steroid binding domain"/>
    <property type="match status" value="1"/>
</dbReference>
<dbReference type="InterPro" id="IPR036374">
    <property type="entry name" value="OxRdtase_Mopterin-bd_sf"/>
</dbReference>
<dbReference type="GO" id="GO:0005758">
    <property type="term" value="C:mitochondrial intermembrane space"/>
    <property type="evidence" value="ECO:0007669"/>
    <property type="project" value="UniProtKB-SubCell"/>
</dbReference>
<dbReference type="GO" id="GO:0008482">
    <property type="term" value="F:sulfite oxidase activity"/>
    <property type="evidence" value="ECO:0007669"/>
    <property type="project" value="UniProtKB-EC"/>
</dbReference>
<keyword evidence="6" id="KW-0500">Molybdenum</keyword>
<dbReference type="GO" id="GO:0020037">
    <property type="term" value="F:heme binding"/>
    <property type="evidence" value="ECO:0007669"/>
    <property type="project" value="InterPro"/>
</dbReference>
<comment type="pathway">
    <text evidence="4">Energy metabolism; sulfur metabolism.</text>
</comment>
<dbReference type="InterPro" id="IPR005066">
    <property type="entry name" value="MoCF_OxRdtse_dimer"/>
</dbReference>
<sequence length="546" mass="61028">MVVRAAAVGALLTPAALLYPRQPPRHSVRSTPDKQRSRPSFPWRLFDLAHAEASRDSEATPLKSVKTRIDTLPDIPAAEVRQHGRDASKIYVTYGDGVFDVTDFVDAHPGGRLILLAAGRALDPYFESYPQHKQHFVYEMLSEMRVGNLVRDQQWVEEVDKKSAHFAIDAAYAHQPSRDDRLIVRSERPFTAEPPAQLLVREQNTANEIFYVRNHMPVPRIDEDEYELEIVDVHGNTLLQLSLEELQTQFEKSCVQTAIQCGGNRRTEMDEVQLVKGGVWGVGAIGNATWCGARLNDVLQYAAEQSGRDVKQVMRDVRHVCFEGLDRDVATDTHYEASVPVEVTEGSADVLLAYEMNGQRLGRDHGFPVRVVVPGVVGARHVKWVGTIRLSKVESESHWQQRDYRVVQTLDEAAYEAAPSIQYMPVVSAICDVQRRGKLVQLRGYAWSGSGSGVARVEVSCDDGKSWQAAELLPTGADAGEDLFAWRIWSAELRVEHARQVMCRAVDASYNAQPAHVRDVWNARGLVNNAWHRVVVDDAVDANNAP</sequence>
<evidence type="ECO:0000256" key="8">
    <source>
        <dbReference type="ARBA" id="ARBA00022723"/>
    </source>
</evidence>
<evidence type="ECO:0000256" key="7">
    <source>
        <dbReference type="ARBA" id="ARBA00022617"/>
    </source>
</evidence>
<dbReference type="PRINTS" id="PR00407">
    <property type="entry name" value="EUMOPTERIN"/>
</dbReference>
<keyword evidence="10" id="KW-0408">Iron</keyword>
<dbReference type="InterPro" id="IPR000572">
    <property type="entry name" value="OxRdtase_Mopterin-bd_dom"/>
</dbReference>
<dbReference type="STRING" id="448386.A0A2V3J4D1"/>
<keyword evidence="8" id="KW-0479">Metal-binding</keyword>
<dbReference type="InterPro" id="IPR014756">
    <property type="entry name" value="Ig_E-set"/>
</dbReference>
<comment type="subcellular location">
    <subcellularLocation>
        <location evidence="3">Mitochondrion intermembrane space</location>
    </subcellularLocation>
</comment>
<dbReference type="EMBL" id="NBIV01000007">
    <property type="protein sequence ID" value="PXF49245.1"/>
    <property type="molecule type" value="Genomic_DNA"/>
</dbReference>
<evidence type="ECO:0000256" key="11">
    <source>
        <dbReference type="ARBA" id="ARBA00023128"/>
    </source>
</evidence>
<comment type="caution">
    <text evidence="13">The sequence shown here is derived from an EMBL/GenBank/DDBJ whole genome shotgun (WGS) entry which is preliminary data.</text>
</comment>
<dbReference type="GO" id="GO:0043546">
    <property type="term" value="F:molybdopterin cofactor binding"/>
    <property type="evidence" value="ECO:0007669"/>
    <property type="project" value="TreeGrafter"/>
</dbReference>
<dbReference type="Gene3D" id="3.90.420.10">
    <property type="entry name" value="Oxidoreductase, molybdopterin-binding domain"/>
    <property type="match status" value="1"/>
</dbReference>
<dbReference type="Pfam" id="PF00174">
    <property type="entry name" value="Oxidored_molyb"/>
    <property type="match status" value="1"/>
</dbReference>
<comment type="cofactor">
    <cofactor evidence="1">
        <name>Mo-molybdopterin</name>
        <dbReference type="ChEBI" id="CHEBI:71302"/>
    </cofactor>
</comment>
<evidence type="ECO:0000256" key="10">
    <source>
        <dbReference type="ARBA" id="ARBA00023004"/>
    </source>
</evidence>
<keyword evidence="7" id="KW-0349">Heme</keyword>
<accession>A0A2V3J4D1</accession>
<dbReference type="FunFam" id="3.90.420.10:FF:000002">
    <property type="entry name" value="sulfite oxidase, mitochondrial"/>
    <property type="match status" value="1"/>
</dbReference>
<evidence type="ECO:0000313" key="13">
    <source>
        <dbReference type="EMBL" id="PXF49245.1"/>
    </source>
</evidence>
<dbReference type="PROSITE" id="PS50255">
    <property type="entry name" value="CYTOCHROME_B5_2"/>
    <property type="match status" value="1"/>
</dbReference>
<evidence type="ECO:0000259" key="12">
    <source>
        <dbReference type="PROSITE" id="PS50255"/>
    </source>
</evidence>
<dbReference type="FunFam" id="3.10.120.10:FF:000007">
    <property type="entry name" value="Sulfite oxidase, mitochondrial"/>
    <property type="match status" value="1"/>
</dbReference>
<evidence type="ECO:0000256" key="9">
    <source>
        <dbReference type="ARBA" id="ARBA00023002"/>
    </source>
</evidence>
<dbReference type="InterPro" id="IPR036400">
    <property type="entry name" value="Cyt_B5-like_heme/steroid_sf"/>
</dbReference>
<keyword evidence="11" id="KW-0496">Mitochondrion</keyword>
<evidence type="ECO:0000256" key="1">
    <source>
        <dbReference type="ARBA" id="ARBA00001924"/>
    </source>
</evidence>
<dbReference type="InterPro" id="IPR018506">
    <property type="entry name" value="Cyt_B5_heme-BS"/>
</dbReference>
<dbReference type="InterPro" id="IPR001199">
    <property type="entry name" value="Cyt_B5-like_heme/steroid-bd"/>
</dbReference>
<keyword evidence="9" id="KW-0560">Oxidoreductase</keyword>
<dbReference type="Pfam" id="PF00173">
    <property type="entry name" value="Cyt-b5"/>
    <property type="match status" value="1"/>
</dbReference>
<evidence type="ECO:0000256" key="3">
    <source>
        <dbReference type="ARBA" id="ARBA00004569"/>
    </source>
</evidence>
<dbReference type="InterPro" id="IPR008335">
    <property type="entry name" value="Mopterin_OxRdtase_euk"/>
</dbReference>
<dbReference type="EC" id="1.8.3.1" evidence="5"/>
<name>A0A2V3J4D1_9FLOR</name>
<dbReference type="Gene3D" id="3.10.120.10">
    <property type="entry name" value="Cytochrome b5-like heme/steroid binding domain"/>
    <property type="match status" value="1"/>
</dbReference>
<dbReference type="PANTHER" id="PTHR19372:SF7">
    <property type="entry name" value="SULFITE OXIDASE, MITOCHONDRIAL"/>
    <property type="match status" value="1"/>
</dbReference>
<dbReference type="SUPFAM" id="SSF81296">
    <property type="entry name" value="E set domains"/>
    <property type="match status" value="1"/>
</dbReference>
<dbReference type="OrthoDB" id="10051395at2759"/>